<keyword evidence="8 9" id="KW-0456">Lyase</keyword>
<dbReference type="Pfam" id="PF00544">
    <property type="entry name" value="Pectate_lyase_4"/>
    <property type="match status" value="1"/>
</dbReference>
<name>F3YCB7_MELPT</name>
<gene>
    <name evidence="11" type="ordered locus">MPTP_1720</name>
</gene>
<evidence type="ECO:0000256" key="1">
    <source>
        <dbReference type="ARBA" id="ARBA00000695"/>
    </source>
</evidence>
<proteinExistence type="inferred from homology"/>
<keyword evidence="7" id="KW-0106">Calcium</keyword>
<evidence type="ECO:0000256" key="7">
    <source>
        <dbReference type="ARBA" id="ARBA00022837"/>
    </source>
</evidence>
<dbReference type="SUPFAM" id="SSF51126">
    <property type="entry name" value="Pectin lyase-like"/>
    <property type="match status" value="1"/>
</dbReference>
<dbReference type="GO" id="GO:0045490">
    <property type="term" value="P:pectin catabolic process"/>
    <property type="evidence" value="ECO:0007669"/>
    <property type="project" value="UniProtKB-UniPathway"/>
</dbReference>
<keyword evidence="9" id="KW-0964">Secreted</keyword>
<keyword evidence="9" id="KW-0119">Carbohydrate metabolism</keyword>
<dbReference type="AlphaFoldDB" id="F3YCB7"/>
<dbReference type="PANTHER" id="PTHR31683">
    <property type="entry name" value="PECTATE LYASE 18-RELATED"/>
    <property type="match status" value="1"/>
</dbReference>
<dbReference type="PANTHER" id="PTHR31683:SF18">
    <property type="entry name" value="PECTATE LYASE 21-RELATED"/>
    <property type="match status" value="1"/>
</dbReference>
<dbReference type="InterPro" id="IPR011050">
    <property type="entry name" value="Pectin_lyase_fold/virulence"/>
</dbReference>
<keyword evidence="12" id="KW-1185">Reference proteome</keyword>
<dbReference type="HOGENOM" id="CLU_021894_2_1_9"/>
<comment type="subcellular location">
    <subcellularLocation>
        <location evidence="9">Secreted</location>
    </subcellularLocation>
</comment>
<dbReference type="Gene3D" id="2.160.20.10">
    <property type="entry name" value="Single-stranded right-handed beta-helix, Pectin lyase-like"/>
    <property type="match status" value="1"/>
</dbReference>
<keyword evidence="6" id="KW-0732">Signal</keyword>
<dbReference type="EC" id="4.2.2.2" evidence="4"/>
<comment type="cofactor">
    <cofactor evidence="2">
        <name>Ca(2+)</name>
        <dbReference type="ChEBI" id="CHEBI:29108"/>
    </cofactor>
</comment>
<sequence length="352" mass="38908">MSAENLAYEDSFGFASVGEGTIGGVGGEEKFVYTAAQLKEAVKGDRPTIVKVVGKIDLTNLFEFSPGVTIDVGSNKTIIGMGKDAEITGSGLRIKKQKQVIIKNLNLTNALSFAKGERPDGKGGIITTGNTQANPGDFTEIDAINIESSEHIWINHNKFTDDPWIASEVPQGKNRHDGLMDIKKGANWITLSNNIFTNHNKTSLIGHSDKNSTQDNNKLKITFAYNWFNRTDQRNPRVRFGEVHLLNNLYTDISSYGIGAGSGAKIYAEENVFVNTKRAWGHPNKVPDPMGYLLNKNNLLKNSCFDHDEPTGKYPAVPSDGVKWRPIDYYSYRSMAVDEVEEFVRHHAGPLN</sequence>
<evidence type="ECO:0000259" key="10">
    <source>
        <dbReference type="SMART" id="SM00656"/>
    </source>
</evidence>
<dbReference type="GO" id="GO:0046872">
    <property type="term" value="F:metal ion binding"/>
    <property type="evidence" value="ECO:0007669"/>
    <property type="project" value="UniProtKB-KW"/>
</dbReference>
<dbReference type="SMART" id="SM00656">
    <property type="entry name" value="Amb_all"/>
    <property type="match status" value="1"/>
</dbReference>
<evidence type="ECO:0000256" key="6">
    <source>
        <dbReference type="ARBA" id="ARBA00022729"/>
    </source>
</evidence>
<evidence type="ECO:0000256" key="9">
    <source>
        <dbReference type="RuleBase" id="RU361173"/>
    </source>
</evidence>
<feature type="domain" description="Pectate lyase" evidence="10">
    <location>
        <begin position="25"/>
        <end position="279"/>
    </location>
</feature>
<dbReference type="UniPathway" id="UPA00545">
    <property type="reaction ID" value="UER00824"/>
</dbReference>
<accession>F3YCB7</accession>
<dbReference type="InterPro" id="IPR012334">
    <property type="entry name" value="Pectin_lyas_fold"/>
</dbReference>
<dbReference type="GO" id="GO:0005576">
    <property type="term" value="C:extracellular region"/>
    <property type="evidence" value="ECO:0007669"/>
    <property type="project" value="UniProtKB-SubCell"/>
</dbReference>
<organism evidence="11 12">
    <name type="scientific">Melissococcus plutonius (strain ATCC 35311 / DSM 29964 / CIP 104052 / LMG 20360 / NCIMB 702443)</name>
    <dbReference type="NCBI Taxonomy" id="940190"/>
    <lineage>
        <taxon>Bacteria</taxon>
        <taxon>Bacillati</taxon>
        <taxon>Bacillota</taxon>
        <taxon>Bacilli</taxon>
        <taxon>Lactobacillales</taxon>
        <taxon>Enterococcaceae</taxon>
        <taxon>Melissococcus</taxon>
    </lineage>
</organism>
<evidence type="ECO:0000256" key="4">
    <source>
        <dbReference type="ARBA" id="ARBA00012272"/>
    </source>
</evidence>
<dbReference type="GO" id="GO:0030570">
    <property type="term" value="F:pectate lyase activity"/>
    <property type="evidence" value="ECO:0007669"/>
    <property type="project" value="UniProtKB-EC"/>
</dbReference>
<reference evidence="11 12" key="1">
    <citation type="journal article" date="2011" name="J. Bacteriol.">
        <title>Complete genome sequence of Melissococcus plutonius ATCC 35311.</title>
        <authorList>
            <person name="Okumura K."/>
            <person name="Arai R."/>
            <person name="Okura M."/>
            <person name="Kirikae T."/>
            <person name="Takamatsu D."/>
            <person name="Osaki M."/>
            <person name="Miyoshi-Akiyama T."/>
        </authorList>
    </citation>
    <scope>NUCLEOTIDE SEQUENCE [LARGE SCALE GENOMIC DNA]</scope>
    <source>
        <strain evidence="12">ATCC 35311 / CIP 104052 / LMG 20360 / NCIMB 702443</strain>
    </source>
</reference>
<keyword evidence="5" id="KW-0479">Metal-binding</keyword>
<comment type="catalytic activity">
    <reaction evidence="1">
        <text>Eliminative cleavage of (1-&gt;4)-alpha-D-galacturonan to give oligosaccharides with 4-deoxy-alpha-D-galact-4-enuronosyl groups at their non-reducing ends.</text>
        <dbReference type="EC" id="4.2.2.2"/>
    </reaction>
</comment>
<evidence type="ECO:0000256" key="5">
    <source>
        <dbReference type="ARBA" id="ARBA00022723"/>
    </source>
</evidence>
<reference key="2">
    <citation type="submission" date="2011-04" db="EMBL/GenBank/DDBJ databases">
        <title>Whole genome sequence of Melissococcus plutonius ATCC 35311.</title>
        <authorList>
            <person name="Okumura K."/>
            <person name="Arai R."/>
            <person name="Osaki M."/>
            <person name="Okura M."/>
            <person name="Kirikae T."/>
            <person name="Takamatsu D."/>
            <person name="Akiyama T."/>
        </authorList>
    </citation>
    <scope>NUCLEOTIDE SEQUENCE</scope>
    <source>
        <strain>ATCC 35311</strain>
    </source>
</reference>
<evidence type="ECO:0000256" key="2">
    <source>
        <dbReference type="ARBA" id="ARBA00001913"/>
    </source>
</evidence>
<dbReference type="KEGG" id="mps:MPTP_1720"/>
<evidence type="ECO:0000256" key="8">
    <source>
        <dbReference type="ARBA" id="ARBA00023239"/>
    </source>
</evidence>
<dbReference type="EMBL" id="AP012200">
    <property type="protein sequence ID" value="BAK22145.1"/>
    <property type="molecule type" value="Genomic_DNA"/>
</dbReference>
<keyword evidence="9" id="KW-0624">Polysaccharide degradation</keyword>
<dbReference type="InterPro" id="IPR002022">
    <property type="entry name" value="Pec_lyase"/>
</dbReference>
<protein>
    <recommendedName>
        <fullName evidence="4">pectate lyase</fullName>
        <ecNumber evidence="4">4.2.2.2</ecNumber>
    </recommendedName>
</protein>
<evidence type="ECO:0000313" key="12">
    <source>
        <dbReference type="Proteomes" id="UP000008456"/>
    </source>
</evidence>
<evidence type="ECO:0000256" key="3">
    <source>
        <dbReference type="ARBA" id="ARBA00005220"/>
    </source>
</evidence>
<dbReference type="Proteomes" id="UP000008456">
    <property type="component" value="Chromosome"/>
</dbReference>
<comment type="pathway">
    <text evidence="3">Glycan metabolism; pectin degradation; 2-dehydro-3-deoxy-D-gluconate from pectin: step 2/5.</text>
</comment>
<comment type="similarity">
    <text evidence="9">Belongs to the polysaccharide lyase 1 family.</text>
</comment>
<dbReference type="PRINTS" id="PR00807">
    <property type="entry name" value="AMBALLERGEN"/>
</dbReference>
<dbReference type="InterPro" id="IPR045032">
    <property type="entry name" value="PEL"/>
</dbReference>
<evidence type="ECO:0000313" key="11">
    <source>
        <dbReference type="EMBL" id="BAK22145.1"/>
    </source>
</evidence>
<dbReference type="InterPro" id="IPR018082">
    <property type="entry name" value="AmbAllergen"/>
</dbReference>
<dbReference type="STRING" id="940190.MPTP_1720"/>